<dbReference type="SUPFAM" id="SSF50800">
    <property type="entry name" value="PK beta-barrel domain-like"/>
    <property type="match status" value="1"/>
</dbReference>
<dbReference type="Gene3D" id="2.40.33.20">
    <property type="entry name" value="PK beta-barrel domain-like"/>
    <property type="match status" value="1"/>
</dbReference>
<dbReference type="InterPro" id="IPR005163">
    <property type="entry name" value="Tri_helical_YiiM-like"/>
</dbReference>
<feature type="domain" description="MOSC" evidence="1">
    <location>
        <begin position="28"/>
        <end position="165"/>
    </location>
</feature>
<dbReference type="RefSeq" id="WP_271888205.1">
    <property type="nucleotide sequence ID" value="NZ_JAQBIE010000005.1"/>
</dbReference>
<proteinExistence type="predicted"/>
<dbReference type="Proteomes" id="UP001165641">
    <property type="component" value="Unassembled WGS sequence"/>
</dbReference>
<dbReference type="PANTHER" id="PTHR30212">
    <property type="entry name" value="PROTEIN YIIM"/>
    <property type="match status" value="1"/>
</dbReference>
<dbReference type="InterPro" id="IPR052353">
    <property type="entry name" value="Benzoxazolinone_Detox_Enz"/>
</dbReference>
<dbReference type="Pfam" id="PF03475">
    <property type="entry name" value="YiiM_3-alpha"/>
    <property type="match status" value="1"/>
</dbReference>
<dbReference type="PANTHER" id="PTHR30212:SF2">
    <property type="entry name" value="PROTEIN YIIM"/>
    <property type="match status" value="1"/>
</dbReference>
<name>A0ABT4ZCF7_9RHOB</name>
<dbReference type="EMBL" id="JAQBIE010000005">
    <property type="protein sequence ID" value="MDB6177055.1"/>
    <property type="molecule type" value="Genomic_DNA"/>
</dbReference>
<organism evidence="2 3">
    <name type="scientific">Paracoccus onchidii</name>
    <dbReference type="NCBI Taxonomy" id="3017813"/>
    <lineage>
        <taxon>Bacteria</taxon>
        <taxon>Pseudomonadati</taxon>
        <taxon>Pseudomonadota</taxon>
        <taxon>Alphaproteobacteria</taxon>
        <taxon>Rhodobacterales</taxon>
        <taxon>Paracoccaceae</taxon>
        <taxon>Paracoccus</taxon>
    </lineage>
</organism>
<dbReference type="Pfam" id="PF03473">
    <property type="entry name" value="MOSC"/>
    <property type="match status" value="1"/>
</dbReference>
<dbReference type="InterPro" id="IPR005302">
    <property type="entry name" value="MoCF_Sase_C"/>
</dbReference>
<keyword evidence="3" id="KW-1185">Reference proteome</keyword>
<comment type="caution">
    <text evidence="2">The sequence shown here is derived from an EMBL/GenBank/DDBJ whole genome shotgun (WGS) entry which is preliminary data.</text>
</comment>
<evidence type="ECO:0000259" key="1">
    <source>
        <dbReference type="PROSITE" id="PS51340"/>
    </source>
</evidence>
<evidence type="ECO:0000313" key="2">
    <source>
        <dbReference type="EMBL" id="MDB6177055.1"/>
    </source>
</evidence>
<protein>
    <submittedName>
        <fullName evidence="2">MOSC domain-containing protein</fullName>
    </submittedName>
</protein>
<evidence type="ECO:0000313" key="3">
    <source>
        <dbReference type="Proteomes" id="UP001165641"/>
    </source>
</evidence>
<sequence length="228" mass="25445">MLPQSPQVLIGQVAPIVGSDILSGIAKFPIRARTSIGPTGLSNDAQADQRVHGGTEKALHHYPRDHYDFWRRQLDPTAILDAAGAFGENISTCGITESDIAVGDVFRLGTALIQVSQGRQPCWKLNLRFGQTGLARQVQDTGKTGWYYRVLEPGDVCPGDSMDLQDRVIPEWTIRRLWHAMYVDRLNREELSAIANLPVLADGWRKYARRRLDSGKVENWKPRLEGSA</sequence>
<reference evidence="2" key="1">
    <citation type="submission" date="2022-12" db="EMBL/GenBank/DDBJ databases">
        <title>Paracoccus onchidii sp. nov., isolated from a marine invertebrate from the South China Sea.</title>
        <authorList>
            <person name="Xu S."/>
            <person name="Liu Z."/>
            <person name="Xu Y."/>
        </authorList>
    </citation>
    <scope>NUCLEOTIDE SEQUENCE</scope>
    <source>
        <strain evidence="2">Z330</strain>
    </source>
</reference>
<accession>A0ABT4ZCF7</accession>
<dbReference type="InterPro" id="IPR011037">
    <property type="entry name" value="Pyrv_Knase-like_insert_dom_sf"/>
</dbReference>
<dbReference type="PROSITE" id="PS51340">
    <property type="entry name" value="MOSC"/>
    <property type="match status" value="1"/>
</dbReference>
<gene>
    <name evidence="2" type="ORF">PAF17_05990</name>
</gene>